<name>A0ABN9QNV0_9DINO</name>
<feature type="compositionally biased region" description="Low complexity" evidence="1">
    <location>
        <begin position="39"/>
        <end position="48"/>
    </location>
</feature>
<feature type="non-terminal residue" evidence="2">
    <location>
        <position position="1"/>
    </location>
</feature>
<feature type="compositionally biased region" description="Low complexity" evidence="1">
    <location>
        <begin position="1"/>
        <end position="29"/>
    </location>
</feature>
<feature type="non-terminal residue" evidence="2">
    <location>
        <position position="63"/>
    </location>
</feature>
<proteinExistence type="predicted"/>
<gene>
    <name evidence="2" type="ORF">PCOR1329_LOCUS11799</name>
</gene>
<sequence>GRIAAGAGRRAPSRACPGSPAPASAAPRPRSWRPRRPRTAASLTPGPARCRRCPSSRGCGSGA</sequence>
<dbReference type="Proteomes" id="UP001189429">
    <property type="component" value="Unassembled WGS sequence"/>
</dbReference>
<evidence type="ECO:0000256" key="1">
    <source>
        <dbReference type="SAM" id="MobiDB-lite"/>
    </source>
</evidence>
<comment type="caution">
    <text evidence="2">The sequence shown here is derived from an EMBL/GenBank/DDBJ whole genome shotgun (WGS) entry which is preliminary data.</text>
</comment>
<keyword evidence="3" id="KW-1185">Reference proteome</keyword>
<reference evidence="2" key="1">
    <citation type="submission" date="2023-10" db="EMBL/GenBank/DDBJ databases">
        <authorList>
            <person name="Chen Y."/>
            <person name="Shah S."/>
            <person name="Dougan E. K."/>
            <person name="Thang M."/>
            <person name="Chan C."/>
        </authorList>
    </citation>
    <scope>NUCLEOTIDE SEQUENCE [LARGE SCALE GENOMIC DNA]</scope>
</reference>
<organism evidence="2 3">
    <name type="scientific">Prorocentrum cordatum</name>
    <dbReference type="NCBI Taxonomy" id="2364126"/>
    <lineage>
        <taxon>Eukaryota</taxon>
        <taxon>Sar</taxon>
        <taxon>Alveolata</taxon>
        <taxon>Dinophyceae</taxon>
        <taxon>Prorocentrales</taxon>
        <taxon>Prorocentraceae</taxon>
        <taxon>Prorocentrum</taxon>
    </lineage>
</organism>
<feature type="region of interest" description="Disordered" evidence="1">
    <location>
        <begin position="1"/>
        <end position="63"/>
    </location>
</feature>
<protein>
    <submittedName>
        <fullName evidence="2">Uncharacterized protein</fullName>
    </submittedName>
</protein>
<dbReference type="EMBL" id="CAUYUJ010003410">
    <property type="protein sequence ID" value="CAK0805217.1"/>
    <property type="molecule type" value="Genomic_DNA"/>
</dbReference>
<evidence type="ECO:0000313" key="3">
    <source>
        <dbReference type="Proteomes" id="UP001189429"/>
    </source>
</evidence>
<evidence type="ECO:0000313" key="2">
    <source>
        <dbReference type="EMBL" id="CAK0805217.1"/>
    </source>
</evidence>
<accession>A0ABN9QNV0</accession>